<evidence type="ECO:0000313" key="2">
    <source>
        <dbReference type="Proteomes" id="UP000188637"/>
    </source>
</evidence>
<evidence type="ECO:0000313" key="1">
    <source>
        <dbReference type="EMBL" id="ONI45480.1"/>
    </source>
</evidence>
<dbReference type="EMBL" id="LJHD01000059">
    <property type="protein sequence ID" value="ONI45480.1"/>
    <property type="molecule type" value="Genomic_DNA"/>
</dbReference>
<reference evidence="1" key="1">
    <citation type="submission" date="2016-08" db="EMBL/GenBank/DDBJ databases">
        <authorList>
            <person name="Ngugi D.K."/>
            <person name="Miyake S."/>
            <person name="Stingl U."/>
        </authorList>
    </citation>
    <scope>NUCLEOTIDE SEQUENCE</scope>
    <source>
        <strain evidence="1">SCG-D08WGA-EpuloA1</strain>
    </source>
</reference>
<protein>
    <submittedName>
        <fullName evidence="1">Glutamine ABC transporter substrate-binding protein</fullName>
    </submittedName>
</protein>
<name>A0ACC8XIK7_9FIRM</name>
<accession>A0ACC8XIK7</accession>
<gene>
    <name evidence="1" type="ORF">AN640_04500</name>
</gene>
<sequence length="263" mass="28340">MKKSILFLLGTVLTGSIFAGCSNSSAKTTSADTIENDKTWIIATDTVYIPFEYTNANNEFVGIDVDLLDAIAQDQNFDYELHSLGWDAAVAAVQAGQADGLIAGATINQERKDSGWIFSDGYFNTAQTFTVAKESDISSFEDLRGKNVAIKNGTAGASFANSIKDKYGFTTTVFEDSPTMYQDVILGNSAACVEDTPVMAASIKTGELDLKIPEGMESESSAYGFAIMSESARELLDMFNSGLANVKASGQYDEIINKYLKED</sequence>
<dbReference type="Proteomes" id="UP000188637">
    <property type="component" value="Unassembled WGS sequence"/>
</dbReference>
<proteinExistence type="predicted"/>
<comment type="caution">
    <text evidence="1">The sequence shown here is derived from an EMBL/GenBank/DDBJ whole genome shotgun (WGS) entry which is preliminary data.</text>
</comment>
<keyword evidence="2" id="KW-1185">Reference proteome</keyword>
<organism evidence="1 2">
    <name type="scientific">Candidatus Epulonipiscium fishelsonii</name>
    <dbReference type="NCBI Taxonomy" id="77094"/>
    <lineage>
        <taxon>Bacteria</taxon>
        <taxon>Bacillati</taxon>
        <taxon>Bacillota</taxon>
        <taxon>Clostridia</taxon>
        <taxon>Lachnospirales</taxon>
        <taxon>Lachnospiraceae</taxon>
        <taxon>Candidatus Epulonipiscium</taxon>
    </lineage>
</organism>